<dbReference type="InterPro" id="IPR001373">
    <property type="entry name" value="Cullin_N"/>
</dbReference>
<dbReference type="PROSITE" id="PS50069">
    <property type="entry name" value="CULLIN_2"/>
    <property type="match status" value="1"/>
</dbReference>
<keyword evidence="7" id="KW-1185">Reference proteome</keyword>
<dbReference type="Gene3D" id="1.20.1310.10">
    <property type="entry name" value="Cullin Repeats"/>
    <property type="match status" value="2"/>
</dbReference>
<dbReference type="InterPro" id="IPR059120">
    <property type="entry name" value="Cullin-like_AB"/>
</dbReference>
<dbReference type="InterPro" id="IPR036390">
    <property type="entry name" value="WH_DNA-bd_sf"/>
</dbReference>
<comment type="caution">
    <text evidence="6">The sequence shown here is derived from an EMBL/GenBank/DDBJ whole genome shotgun (WGS) entry which is preliminary data.</text>
</comment>
<dbReference type="InterPro" id="IPR036388">
    <property type="entry name" value="WH-like_DNA-bd_sf"/>
</dbReference>
<dbReference type="GO" id="GO:0031625">
    <property type="term" value="F:ubiquitin protein ligase binding"/>
    <property type="evidence" value="ECO:0007669"/>
    <property type="project" value="InterPro"/>
</dbReference>
<accession>A0A433DK39</accession>
<proteinExistence type="inferred from homology"/>
<dbReference type="Pfam" id="PF00888">
    <property type="entry name" value="Cullin"/>
    <property type="match status" value="1"/>
</dbReference>
<dbReference type="GO" id="GO:0006511">
    <property type="term" value="P:ubiquitin-dependent protein catabolic process"/>
    <property type="evidence" value="ECO:0007669"/>
    <property type="project" value="InterPro"/>
</dbReference>
<dbReference type="InterPro" id="IPR019559">
    <property type="entry name" value="Cullin_neddylation_domain"/>
</dbReference>
<evidence type="ECO:0000256" key="2">
    <source>
        <dbReference type="ARBA" id="ARBA00022843"/>
    </source>
</evidence>
<organism evidence="6 7">
    <name type="scientific">Jimgerdemannia flammicorona</name>
    <dbReference type="NCBI Taxonomy" id="994334"/>
    <lineage>
        <taxon>Eukaryota</taxon>
        <taxon>Fungi</taxon>
        <taxon>Fungi incertae sedis</taxon>
        <taxon>Mucoromycota</taxon>
        <taxon>Mucoromycotina</taxon>
        <taxon>Endogonomycetes</taxon>
        <taxon>Endogonales</taxon>
        <taxon>Endogonaceae</taxon>
        <taxon>Jimgerdemannia</taxon>
    </lineage>
</organism>
<feature type="domain" description="Cullin family profile" evidence="5">
    <location>
        <begin position="49"/>
        <end position="293"/>
    </location>
</feature>
<dbReference type="SMART" id="SM00182">
    <property type="entry name" value="CULLIN"/>
    <property type="match status" value="1"/>
</dbReference>
<dbReference type="InterPro" id="IPR036317">
    <property type="entry name" value="Cullin_homology_sf"/>
</dbReference>
<dbReference type="AlphaFoldDB" id="A0A433DK39"/>
<reference evidence="6 7" key="1">
    <citation type="journal article" date="2018" name="New Phytol.">
        <title>Phylogenomics of Endogonaceae and evolution of mycorrhizas within Mucoromycota.</title>
        <authorList>
            <person name="Chang Y."/>
            <person name="Desiro A."/>
            <person name="Na H."/>
            <person name="Sandor L."/>
            <person name="Lipzen A."/>
            <person name="Clum A."/>
            <person name="Barry K."/>
            <person name="Grigoriev I.V."/>
            <person name="Martin F.M."/>
            <person name="Stajich J.E."/>
            <person name="Smith M.E."/>
            <person name="Bonito G."/>
            <person name="Spatafora J.W."/>
        </authorList>
    </citation>
    <scope>NUCLEOTIDE SEQUENCE [LARGE SCALE GENOMIC DNA]</scope>
    <source>
        <strain evidence="6 7">GMNB39</strain>
    </source>
</reference>
<dbReference type="OrthoDB" id="27073at2759"/>
<evidence type="ECO:0000256" key="4">
    <source>
        <dbReference type="RuleBase" id="RU003829"/>
    </source>
</evidence>
<sequence>MASPECSSCNAKYTSFCQRVFNNDPAFLAAVDKAFRSIVNDTSTNPNANGPEALARFCDMLLKKGSAKKDVIASTTVVATGAGIGKAVSMVEDGDMEEKLTRMITIFKYVDDKDVFQKFYSRMLAKRLIFSTSSSEEAEANMISRLKESCGVEYTSKLHRMFTDVTLSADLNNSFREFVNNNGLKLGVGFEIMVLTAGAWPLAQSSTSEFRVPAELEKSVSHFSMFYDKHHSGRKLAWLWNLGKDKHYELSVSLYQLCVLVLFNTVTTLAMQDVREHTGLSETEAVRSLVDVNILVLSSSEINDDTEILVNMAFSRTKVKISAAMQTDSPQETDATRKAVDDDRRLYLQAAIVRVMKARQLLTHTQLVNEVIDQAKTRFKPSVAMIKKCIEHLLEKQYLEREGLHRYMYVA</sequence>
<protein>
    <submittedName>
        <fullName evidence="6">Cullin family-domain-containing protein</fullName>
    </submittedName>
</protein>
<keyword evidence="2" id="KW-0832">Ubl conjugation</keyword>
<dbReference type="Gene3D" id="1.10.10.10">
    <property type="entry name" value="Winged helix-like DNA-binding domain superfamily/Winged helix DNA-binding domain"/>
    <property type="match status" value="1"/>
</dbReference>
<name>A0A433DK39_9FUNG</name>
<dbReference type="InterPro" id="IPR016158">
    <property type="entry name" value="Cullin_homology"/>
</dbReference>
<dbReference type="SMART" id="SM00884">
    <property type="entry name" value="Cullin_Nedd8"/>
    <property type="match status" value="1"/>
</dbReference>
<dbReference type="GO" id="GO:0031461">
    <property type="term" value="C:cullin-RING ubiquitin ligase complex"/>
    <property type="evidence" value="ECO:0007669"/>
    <property type="project" value="InterPro"/>
</dbReference>
<dbReference type="FunFam" id="1.10.10.10:FF:000014">
    <property type="entry name" value="Cullin 1"/>
    <property type="match status" value="1"/>
</dbReference>
<dbReference type="Pfam" id="PF26557">
    <property type="entry name" value="Cullin_AB"/>
    <property type="match status" value="1"/>
</dbReference>
<gene>
    <name evidence="6" type="ORF">BC936DRAFT_150005</name>
</gene>
<dbReference type="InterPro" id="IPR016157">
    <property type="entry name" value="Cullin_CS"/>
</dbReference>
<evidence type="ECO:0000313" key="6">
    <source>
        <dbReference type="EMBL" id="RUP51076.1"/>
    </source>
</evidence>
<dbReference type="InterPro" id="IPR045093">
    <property type="entry name" value="Cullin"/>
</dbReference>
<dbReference type="FunFam" id="1.20.1310.10:FF:000002">
    <property type="entry name" value="cullin-3 isoform X1"/>
    <property type="match status" value="1"/>
</dbReference>
<dbReference type="Pfam" id="PF10557">
    <property type="entry name" value="Cullin_Nedd8"/>
    <property type="match status" value="1"/>
</dbReference>
<dbReference type="Proteomes" id="UP000268093">
    <property type="component" value="Unassembled WGS sequence"/>
</dbReference>
<dbReference type="EMBL" id="RBNI01000972">
    <property type="protein sequence ID" value="RUP51076.1"/>
    <property type="molecule type" value="Genomic_DNA"/>
</dbReference>
<evidence type="ECO:0000259" key="5">
    <source>
        <dbReference type="PROSITE" id="PS50069"/>
    </source>
</evidence>
<dbReference type="Gene3D" id="3.30.230.130">
    <property type="entry name" value="Cullin, Chain C, Domain 2"/>
    <property type="match status" value="1"/>
</dbReference>
<evidence type="ECO:0000256" key="3">
    <source>
        <dbReference type="PROSITE-ProRule" id="PRU00330"/>
    </source>
</evidence>
<dbReference type="SUPFAM" id="SSF46785">
    <property type="entry name" value="Winged helix' DNA-binding domain"/>
    <property type="match status" value="1"/>
</dbReference>
<dbReference type="PROSITE" id="PS01256">
    <property type="entry name" value="CULLIN_1"/>
    <property type="match status" value="1"/>
</dbReference>
<comment type="similarity">
    <text evidence="3 4">Belongs to the cullin family.</text>
</comment>
<evidence type="ECO:0000313" key="7">
    <source>
        <dbReference type="Proteomes" id="UP000268093"/>
    </source>
</evidence>
<dbReference type="SUPFAM" id="SSF75632">
    <property type="entry name" value="Cullin homology domain"/>
    <property type="match status" value="1"/>
</dbReference>
<keyword evidence="1" id="KW-1017">Isopeptide bond</keyword>
<dbReference type="PANTHER" id="PTHR11932">
    <property type="entry name" value="CULLIN"/>
    <property type="match status" value="1"/>
</dbReference>
<evidence type="ECO:0000256" key="1">
    <source>
        <dbReference type="ARBA" id="ARBA00022499"/>
    </source>
</evidence>